<proteinExistence type="predicted"/>
<dbReference type="AlphaFoldDB" id="A0AAE4GEH0"/>
<accession>A0AAE4GEH0</accession>
<dbReference type="RefSeq" id="WP_310838936.1">
    <property type="nucleotide sequence ID" value="NZ_JAVLSM010000023.1"/>
</dbReference>
<name>A0AAE4GEH0_9BURK</name>
<sequence length="144" mass="15892">MSKDDQPPRTALSLEDLRKVVNSTIRLAEELDRLCAVFQSAVGQADSPAAHTLAQELNDLIKRCYGEAQDAFEFQTCVDLVGEIGAVLFIQKILWSEDVTEMAIATSLQRIVPSLNVLIERYPEILMRNAHGALLRLKQGGPDG</sequence>
<evidence type="ECO:0000313" key="1">
    <source>
        <dbReference type="EMBL" id="MDT0340507.1"/>
    </source>
</evidence>
<reference evidence="1" key="1">
    <citation type="submission" date="2023-02" db="EMBL/GenBank/DDBJ databases">
        <title>Description of Herbaspirillum huttiense subsp. nephrolepsisexaltata and Herbaspirillum huttiense subsp. lycopersicon.</title>
        <authorList>
            <person name="Poudel M."/>
            <person name="Sharma A."/>
            <person name="Goss E."/>
            <person name="Tapia J.H."/>
            <person name="Harmon C.M."/>
            <person name="Jones J.B."/>
        </authorList>
    </citation>
    <scope>NUCLEOTIDE SEQUENCE</scope>
    <source>
        <strain evidence="1">NC40101</strain>
    </source>
</reference>
<protein>
    <submittedName>
        <fullName evidence="1">Uncharacterized protein</fullName>
    </submittedName>
</protein>
<gene>
    <name evidence="1" type="ORF">RJN63_27000</name>
</gene>
<organism evidence="1">
    <name type="scientific">Herbaspirillum huttiense subsp. nephrolepidis</name>
    <dbReference type="NCBI Taxonomy" id="3075126"/>
    <lineage>
        <taxon>Bacteria</taxon>
        <taxon>Pseudomonadati</taxon>
        <taxon>Pseudomonadota</taxon>
        <taxon>Betaproteobacteria</taxon>
        <taxon>Burkholderiales</taxon>
        <taxon>Oxalobacteraceae</taxon>
        <taxon>Herbaspirillum</taxon>
    </lineage>
</organism>
<comment type="caution">
    <text evidence="1">The sequence shown here is derived from an EMBL/GenBank/DDBJ whole genome shotgun (WGS) entry which is preliminary data.</text>
</comment>
<dbReference type="EMBL" id="JAVRAA010000023">
    <property type="protein sequence ID" value="MDT0340507.1"/>
    <property type="molecule type" value="Genomic_DNA"/>
</dbReference>